<accession>A0A2H1VAL3</accession>
<proteinExistence type="predicted"/>
<sequence length="128" mass="14486">MGRFDRSDTTGSQKTDVKQYLRCRHASARMGRVDRSDTTASQKTDVKQRLCCVSLYGPNLPDFRFPNNPSIPNPQKAGNALITPLVFRVSIGGGNCLPLSTPSAHLRRTRAETFFYWYANWLQKAYKV</sequence>
<gene>
    <name evidence="1" type="ORF">SFRICE_006360</name>
</gene>
<reference evidence="1" key="1">
    <citation type="submission" date="2016-07" db="EMBL/GenBank/DDBJ databases">
        <authorList>
            <person name="Bretaudeau A."/>
        </authorList>
    </citation>
    <scope>NUCLEOTIDE SEQUENCE</scope>
    <source>
        <strain evidence="1">Rice</strain>
        <tissue evidence="1">Whole body</tissue>
    </source>
</reference>
<protein>
    <submittedName>
        <fullName evidence="1">SFRICE_006360</fullName>
    </submittedName>
</protein>
<name>A0A2H1VAL3_SPOFR</name>
<dbReference type="EMBL" id="ODYU01001515">
    <property type="protein sequence ID" value="SOQ37841.1"/>
    <property type="molecule type" value="Genomic_DNA"/>
</dbReference>
<evidence type="ECO:0000313" key="1">
    <source>
        <dbReference type="EMBL" id="SOQ37841.1"/>
    </source>
</evidence>
<organism evidence="1">
    <name type="scientific">Spodoptera frugiperda</name>
    <name type="common">Fall armyworm</name>
    <dbReference type="NCBI Taxonomy" id="7108"/>
    <lineage>
        <taxon>Eukaryota</taxon>
        <taxon>Metazoa</taxon>
        <taxon>Ecdysozoa</taxon>
        <taxon>Arthropoda</taxon>
        <taxon>Hexapoda</taxon>
        <taxon>Insecta</taxon>
        <taxon>Pterygota</taxon>
        <taxon>Neoptera</taxon>
        <taxon>Endopterygota</taxon>
        <taxon>Lepidoptera</taxon>
        <taxon>Glossata</taxon>
        <taxon>Ditrysia</taxon>
        <taxon>Noctuoidea</taxon>
        <taxon>Noctuidae</taxon>
        <taxon>Amphipyrinae</taxon>
        <taxon>Spodoptera</taxon>
    </lineage>
</organism>
<dbReference type="AlphaFoldDB" id="A0A2H1VAL3"/>